<dbReference type="InterPro" id="IPR003615">
    <property type="entry name" value="HNH_nuc"/>
</dbReference>
<evidence type="ECO:0000259" key="1">
    <source>
        <dbReference type="SMART" id="SM00507"/>
    </source>
</evidence>
<proteinExistence type="predicted"/>
<dbReference type="Pfam" id="PF01844">
    <property type="entry name" value="HNH"/>
    <property type="match status" value="1"/>
</dbReference>
<dbReference type="InterPro" id="IPR002711">
    <property type="entry name" value="HNH"/>
</dbReference>
<dbReference type="InterPro" id="IPR058712">
    <property type="entry name" value="SRA_ScoMcrA"/>
</dbReference>
<dbReference type="Pfam" id="PF26348">
    <property type="entry name" value="SRA_ScoMcrA"/>
    <property type="match status" value="1"/>
</dbReference>
<dbReference type="EMBL" id="JAVTTO010000002">
    <property type="protein sequence ID" value="MDT7831786.1"/>
    <property type="molecule type" value="Genomic_DNA"/>
</dbReference>
<keyword evidence="2" id="KW-0378">Hydrolase</keyword>
<dbReference type="CDD" id="cd00085">
    <property type="entry name" value="HNHc"/>
    <property type="match status" value="1"/>
</dbReference>
<dbReference type="SMART" id="SM00507">
    <property type="entry name" value="HNHc"/>
    <property type="match status" value="1"/>
</dbReference>
<feature type="domain" description="HNH nuclease" evidence="1">
    <location>
        <begin position="194"/>
        <end position="255"/>
    </location>
</feature>
<keyword evidence="3" id="KW-1185">Reference proteome</keyword>
<dbReference type="RefSeq" id="WP_349241042.1">
    <property type="nucleotide sequence ID" value="NZ_JAVTTO010000002.1"/>
</dbReference>
<name>A0ABU3LDJ5_9FLAO</name>
<sequence length="275" mass="31549">MNPPKLSQGDILSNDDIVEQFGCGNTGGMRRSHKTNTLVIVSDHTKGLYDDVWHDNVMHYTGMGPKGNQSKYYKQNRTLLEQKSNGISVHLFEVYKQNNYVYQGEVILSGEPYQKRQLDKENKPRLAWMFPVTLLSGTPFRFKETDIQNVQTQKLKEVRKLSDEELKEAIENTENRGKSNKKQTVSTSYVRDVKVVEYALRRAKGYCQLCDKQAPFNRKGKNGAPFLEVHHIQYLSKGGTDTIDNVAALCPNCHRKMHALEDKKDVRKLKRVAVE</sequence>
<dbReference type="Proteomes" id="UP001257277">
    <property type="component" value="Unassembled WGS sequence"/>
</dbReference>
<reference evidence="2 3" key="1">
    <citation type="submission" date="2023-09" db="EMBL/GenBank/DDBJ databases">
        <title>Novel taxa isolated from Blanes Bay.</title>
        <authorList>
            <person name="Rey-Velasco X."/>
            <person name="Lucena T."/>
        </authorList>
    </citation>
    <scope>NUCLEOTIDE SEQUENCE [LARGE SCALE GENOMIC DNA]</scope>
    <source>
        <strain evidence="2 3">S356</strain>
    </source>
</reference>
<protein>
    <submittedName>
        <fullName evidence="2">HNH endonuclease</fullName>
    </submittedName>
</protein>
<evidence type="ECO:0000313" key="2">
    <source>
        <dbReference type="EMBL" id="MDT7831786.1"/>
    </source>
</evidence>
<keyword evidence="2" id="KW-0255">Endonuclease</keyword>
<dbReference type="GO" id="GO:0004519">
    <property type="term" value="F:endonuclease activity"/>
    <property type="evidence" value="ECO:0007669"/>
    <property type="project" value="UniProtKB-KW"/>
</dbReference>
<evidence type="ECO:0000313" key="3">
    <source>
        <dbReference type="Proteomes" id="UP001257277"/>
    </source>
</evidence>
<keyword evidence="2" id="KW-0540">Nuclease</keyword>
<gene>
    <name evidence="2" type="ORF">RQM59_05305</name>
</gene>
<dbReference type="Gene3D" id="1.10.30.50">
    <property type="match status" value="1"/>
</dbReference>
<comment type="caution">
    <text evidence="2">The sequence shown here is derived from an EMBL/GenBank/DDBJ whole genome shotgun (WGS) entry which is preliminary data.</text>
</comment>
<organism evidence="2 3">
    <name type="scientific">Asprobacillus argus</name>
    <dbReference type="NCBI Taxonomy" id="3076534"/>
    <lineage>
        <taxon>Bacteria</taxon>
        <taxon>Pseudomonadati</taxon>
        <taxon>Bacteroidota</taxon>
        <taxon>Flavobacteriia</taxon>
        <taxon>Flavobacteriales</taxon>
        <taxon>Flavobacteriaceae</taxon>
        <taxon>Asprobacillus</taxon>
    </lineage>
</organism>
<accession>A0ABU3LDJ5</accession>